<dbReference type="PROSITE" id="PS00108">
    <property type="entry name" value="PROTEIN_KINASE_ST"/>
    <property type="match status" value="1"/>
</dbReference>
<dbReference type="Pfam" id="PF00498">
    <property type="entry name" value="FHA"/>
    <property type="match status" value="1"/>
</dbReference>
<dbReference type="InterPro" id="IPR008271">
    <property type="entry name" value="Ser/Thr_kinase_AS"/>
</dbReference>
<feature type="region of interest" description="Disordered" evidence="9">
    <location>
        <begin position="229"/>
        <end position="286"/>
    </location>
</feature>
<keyword evidence="13" id="KW-1185">Reference proteome</keyword>
<accession>A0A9P7ZUA5</accession>
<dbReference type="PROSITE" id="PS00107">
    <property type="entry name" value="PROTEIN_KINASE_ATP"/>
    <property type="match status" value="1"/>
</dbReference>
<dbReference type="InterPro" id="IPR011009">
    <property type="entry name" value="Kinase-like_dom_sf"/>
</dbReference>
<dbReference type="GO" id="GO:0004674">
    <property type="term" value="F:protein serine/threonine kinase activity"/>
    <property type="evidence" value="ECO:0007669"/>
    <property type="project" value="InterPro"/>
</dbReference>
<dbReference type="SMART" id="SM00240">
    <property type="entry name" value="FHA"/>
    <property type="match status" value="1"/>
</dbReference>
<dbReference type="SMART" id="SM00220">
    <property type="entry name" value="S_TKc"/>
    <property type="match status" value="1"/>
</dbReference>
<feature type="domain" description="FHA" evidence="10">
    <location>
        <begin position="109"/>
        <end position="162"/>
    </location>
</feature>
<evidence type="ECO:0000313" key="13">
    <source>
        <dbReference type="Proteomes" id="UP000887229"/>
    </source>
</evidence>
<dbReference type="EMBL" id="MU251244">
    <property type="protein sequence ID" value="KAG9257946.1"/>
    <property type="molecule type" value="Genomic_DNA"/>
</dbReference>
<dbReference type="PANTHER" id="PTHR24348">
    <property type="entry name" value="SERINE/THREONINE-PROTEIN KINASE UNC-51-RELATED"/>
    <property type="match status" value="1"/>
</dbReference>
<proteinExistence type="inferred from homology"/>
<dbReference type="InterPro" id="IPR000719">
    <property type="entry name" value="Prot_kinase_dom"/>
</dbReference>
<evidence type="ECO:0000256" key="8">
    <source>
        <dbReference type="PROSITE-ProRule" id="PRU10141"/>
    </source>
</evidence>
<organism evidence="12 13">
    <name type="scientific">Emericellopsis atlantica</name>
    <dbReference type="NCBI Taxonomy" id="2614577"/>
    <lineage>
        <taxon>Eukaryota</taxon>
        <taxon>Fungi</taxon>
        <taxon>Dikarya</taxon>
        <taxon>Ascomycota</taxon>
        <taxon>Pezizomycotina</taxon>
        <taxon>Sordariomycetes</taxon>
        <taxon>Hypocreomycetidae</taxon>
        <taxon>Hypocreales</taxon>
        <taxon>Bionectriaceae</taxon>
        <taxon>Emericellopsis</taxon>
    </lineage>
</organism>
<evidence type="ECO:0000256" key="7">
    <source>
        <dbReference type="ARBA" id="ARBA00030237"/>
    </source>
</evidence>
<dbReference type="PANTHER" id="PTHR24348:SF68">
    <property type="entry name" value="SERINE_THREONINE-PROTEIN KINASE ATG1C"/>
    <property type="match status" value="1"/>
</dbReference>
<dbReference type="InterPro" id="IPR045269">
    <property type="entry name" value="Atg1-like"/>
</dbReference>
<evidence type="ECO:0000256" key="5">
    <source>
        <dbReference type="ARBA" id="ARBA00022840"/>
    </source>
</evidence>
<feature type="compositionally biased region" description="Pro residues" evidence="9">
    <location>
        <begin position="236"/>
        <end position="247"/>
    </location>
</feature>
<feature type="compositionally biased region" description="Low complexity" evidence="9">
    <location>
        <begin position="1202"/>
        <end position="1211"/>
    </location>
</feature>
<comment type="subcellular location">
    <subcellularLocation>
        <location evidence="1">Preautophagosomal structure membrane</location>
        <topology evidence="1">Peripheral membrane protein</topology>
    </subcellularLocation>
</comment>
<dbReference type="InterPro" id="IPR000253">
    <property type="entry name" value="FHA_dom"/>
</dbReference>
<evidence type="ECO:0000259" key="11">
    <source>
        <dbReference type="PROSITE" id="PS50011"/>
    </source>
</evidence>
<feature type="binding site" evidence="8">
    <location>
        <position position="327"/>
    </location>
    <ligand>
        <name>ATP</name>
        <dbReference type="ChEBI" id="CHEBI:30616"/>
    </ligand>
</feature>
<evidence type="ECO:0000256" key="9">
    <source>
        <dbReference type="SAM" id="MobiDB-lite"/>
    </source>
</evidence>
<keyword evidence="3" id="KW-0813">Transport</keyword>
<dbReference type="Gene3D" id="1.10.510.10">
    <property type="entry name" value="Transferase(Phosphotransferase) domain 1"/>
    <property type="match status" value="1"/>
</dbReference>
<protein>
    <recommendedName>
        <fullName evidence="7">Autophagy-related protein 1</fullName>
    </recommendedName>
</protein>
<dbReference type="Pfam" id="PF00069">
    <property type="entry name" value="Pkinase"/>
    <property type="match status" value="1"/>
</dbReference>
<reference evidence="12" key="1">
    <citation type="journal article" date="2021" name="IMA Fungus">
        <title>Genomic characterization of three marine fungi, including Emericellopsis atlantica sp. nov. with signatures of a generalist lifestyle and marine biomass degradation.</title>
        <authorList>
            <person name="Hagestad O.C."/>
            <person name="Hou L."/>
            <person name="Andersen J.H."/>
            <person name="Hansen E.H."/>
            <person name="Altermark B."/>
            <person name="Li C."/>
            <person name="Kuhnert E."/>
            <person name="Cox R.J."/>
            <person name="Crous P.W."/>
            <person name="Spatafora J.W."/>
            <person name="Lail K."/>
            <person name="Amirebrahimi M."/>
            <person name="Lipzen A."/>
            <person name="Pangilinan J."/>
            <person name="Andreopoulos W."/>
            <person name="Hayes R.D."/>
            <person name="Ng V."/>
            <person name="Grigoriev I.V."/>
            <person name="Jackson S.A."/>
            <person name="Sutton T.D.S."/>
            <person name="Dobson A.D.W."/>
            <person name="Rama T."/>
        </authorList>
    </citation>
    <scope>NUCLEOTIDE SEQUENCE</scope>
    <source>
        <strain evidence="12">TS7</strain>
    </source>
</reference>
<dbReference type="InterPro" id="IPR017441">
    <property type="entry name" value="Protein_kinase_ATP_BS"/>
</dbReference>
<evidence type="ECO:0000256" key="3">
    <source>
        <dbReference type="ARBA" id="ARBA00022448"/>
    </source>
</evidence>
<name>A0A9P7ZUA5_9HYPO</name>
<feature type="region of interest" description="Disordered" evidence="9">
    <location>
        <begin position="907"/>
        <end position="938"/>
    </location>
</feature>
<comment type="similarity">
    <text evidence="2">Belongs to the protein kinase superfamily. CAMK Ser/Thr protein kinase family. CHEK2 subfamily.</text>
</comment>
<dbReference type="PROSITE" id="PS50011">
    <property type="entry name" value="PROTEIN_KINASE_DOM"/>
    <property type="match status" value="1"/>
</dbReference>
<keyword evidence="5 8" id="KW-0067">ATP-binding</keyword>
<dbReference type="Proteomes" id="UP000887229">
    <property type="component" value="Unassembled WGS sequence"/>
</dbReference>
<dbReference type="GO" id="GO:0005524">
    <property type="term" value="F:ATP binding"/>
    <property type="evidence" value="ECO:0007669"/>
    <property type="project" value="UniProtKB-UniRule"/>
</dbReference>
<feature type="region of interest" description="Disordered" evidence="9">
    <location>
        <begin position="1178"/>
        <end position="1218"/>
    </location>
</feature>
<evidence type="ECO:0000313" key="12">
    <source>
        <dbReference type="EMBL" id="KAG9257946.1"/>
    </source>
</evidence>
<keyword evidence="6" id="KW-0072">Autophagy</keyword>
<dbReference type="GeneID" id="70291772"/>
<feature type="region of interest" description="Disordered" evidence="9">
    <location>
        <begin position="607"/>
        <end position="647"/>
    </location>
</feature>
<sequence>MDGEEPTQATQNVLDPRRVGKQNSGFSDEDVSDIICVLYPHSDSAKEEVARLAQEDSPYIIGKDEADGVEPDYELEDHASRFESAPANHGNYAIILRLSAQVKNPLAGFAFGRNPARCDLVFANDPLKRVSNVHFRIYVNEYGNVMIEDQSTNGTFVDRHLLTSRPKNGGPPVTRWVLSSGTIIMIYLHNTVSDLTFRVRIPRRDDEYDQAYTDKVAEHFTRHGLQEDGGAAAVPVPAPRPAPPADGPPDIFKGPPRPASNPRAHPRAQAADVATRSPSKRREIQNPMRREWTGSGTYNKIGKIGKGAFAIVYKVTSKYNGIPYAAKELEKRRFIKDGVLDQKVENEMNIMKRIQHPNIVRYIENFDWDDRLLIIIMEYVPGGDLGKYLADQANGPFSEDMAQTIAKQLLGALEYLHKNNITHRDVKPDNILLNSLDPLDVKLTDFGLSKMVEGEQTGLRTFCGTLLYCAPEVYTEYAEYDDNGFRIRGTKVRRMPGQRYNHAVDIWSLGGVLFFVLTKSPPYPVQNGVSYSELLHKIMTTRLNTVPLQREGVSERGIDFLSRMLQRRPENRATVLELDTHAWLGGDGSIIDASQSYDEITDDEDLATYSQQQQQQPPQQDWREEERVSDSGGEESEKENAGLGQPRRLFGEVGVSAVGSSGVIPDDFLNLPVSQRDDEAFNSYNDSGYDHGASGTPAATRTYQRDDRQVAGSVGQNQSADQLQSLVEFVASQSLNGHETAKLETNVSHFQSLDFIGSKRKPPSQEANDSMDSEHVSLDKPLMKRLKSEGNIEGLLEDSFSEAELLACVPQISRLQSGRQIDRAVTKTEWWTKDRSTWHLDYPEMTHLQFAAFKEAARQRGEEISPGKSPLWWLAMQYFPSTATTNGPLSPSPQSLAQTHIGALKRDERRASGNPQYFPPTAVPSEPHLPDTQPPGQQLVVPLPDEHNQRAIGLIESQANSYVGGISFPIMTPFTSFGRHDDNIQVFQPLTESRVPKFAFKIVLWKEGYDPHKHHTTRNPYPWVQPPSTGDEDAYTFWISTKATLGIHVNGHLLPSDDPKNPRGPARNWMQLQDGDSLGIWGSPEAKAQTVLSFRCFWGGSSHARQDATKPPVMAPPDIAEKLDVAYPKVEKRVRDDLESKRLWTSANEDLARREQNIERERERSRAFEMKRQEAIAFLRSKATQQQQQQQQQFGRLSRNESPASAPPASSNFGGWPQ</sequence>
<feature type="region of interest" description="Disordered" evidence="9">
    <location>
        <begin position="1"/>
        <end position="26"/>
    </location>
</feature>
<dbReference type="FunFam" id="3.30.200.20:FF:000470">
    <property type="entry name" value="Serine/threonine-protein kinase RAD53"/>
    <property type="match status" value="1"/>
</dbReference>
<evidence type="ECO:0000256" key="2">
    <source>
        <dbReference type="ARBA" id="ARBA00005575"/>
    </source>
</evidence>
<evidence type="ECO:0000259" key="10">
    <source>
        <dbReference type="PROSITE" id="PS50006"/>
    </source>
</evidence>
<evidence type="ECO:0000256" key="1">
    <source>
        <dbReference type="ARBA" id="ARBA00004623"/>
    </source>
</evidence>
<evidence type="ECO:0000256" key="4">
    <source>
        <dbReference type="ARBA" id="ARBA00022741"/>
    </source>
</evidence>
<comment type="caution">
    <text evidence="12">The sequence shown here is derived from an EMBL/GenBank/DDBJ whole genome shotgun (WGS) entry which is preliminary data.</text>
</comment>
<keyword evidence="4 8" id="KW-0547">Nucleotide-binding</keyword>
<dbReference type="Gene3D" id="2.60.200.20">
    <property type="match status" value="1"/>
</dbReference>
<feature type="compositionally biased region" description="Low complexity" evidence="9">
    <location>
        <begin position="611"/>
        <end position="620"/>
    </location>
</feature>
<dbReference type="AlphaFoldDB" id="A0A9P7ZUA5"/>
<dbReference type="GO" id="GO:0034045">
    <property type="term" value="C:phagophore assembly site membrane"/>
    <property type="evidence" value="ECO:0007669"/>
    <property type="project" value="UniProtKB-SubCell"/>
</dbReference>
<dbReference type="PROSITE" id="PS50006">
    <property type="entry name" value="FHA_DOMAIN"/>
    <property type="match status" value="1"/>
</dbReference>
<feature type="domain" description="Protein kinase" evidence="11">
    <location>
        <begin position="298"/>
        <end position="584"/>
    </location>
</feature>
<dbReference type="InterPro" id="IPR008984">
    <property type="entry name" value="SMAD_FHA_dom_sf"/>
</dbReference>
<dbReference type="GO" id="GO:0006914">
    <property type="term" value="P:autophagy"/>
    <property type="evidence" value="ECO:0007669"/>
    <property type="project" value="UniProtKB-KW"/>
</dbReference>
<evidence type="ECO:0000256" key="6">
    <source>
        <dbReference type="ARBA" id="ARBA00023006"/>
    </source>
</evidence>
<dbReference type="RefSeq" id="XP_046121870.1">
    <property type="nucleotide sequence ID" value="XM_046260869.1"/>
</dbReference>
<dbReference type="SUPFAM" id="SSF56112">
    <property type="entry name" value="Protein kinase-like (PK-like)"/>
    <property type="match status" value="1"/>
</dbReference>
<dbReference type="SUPFAM" id="SSF49879">
    <property type="entry name" value="SMAD/FHA domain"/>
    <property type="match status" value="1"/>
</dbReference>
<dbReference type="GO" id="GO:0010506">
    <property type="term" value="P:regulation of autophagy"/>
    <property type="evidence" value="ECO:0007669"/>
    <property type="project" value="InterPro"/>
</dbReference>
<gene>
    <name evidence="12" type="ORF">F5Z01DRAFT_615550</name>
</gene>
<dbReference type="OrthoDB" id="504170at2759"/>